<feature type="domain" description="HTH luxR-type" evidence="3">
    <location>
        <begin position="143"/>
        <end position="208"/>
    </location>
</feature>
<feature type="domain" description="Response regulatory" evidence="4">
    <location>
        <begin position="1"/>
        <end position="115"/>
    </location>
</feature>
<dbReference type="SUPFAM" id="SSF52172">
    <property type="entry name" value="CheY-like"/>
    <property type="match status" value="1"/>
</dbReference>
<dbReference type="RefSeq" id="WP_224123246.1">
    <property type="nucleotide sequence ID" value="NZ_JAIQZJ010000006.1"/>
</dbReference>
<gene>
    <name evidence="5" type="ORF">K8U61_11930</name>
</gene>
<dbReference type="InterPro" id="IPR016032">
    <property type="entry name" value="Sig_transdc_resp-reg_C-effctor"/>
</dbReference>
<dbReference type="PANTHER" id="PTHR43214">
    <property type="entry name" value="TWO-COMPONENT RESPONSE REGULATOR"/>
    <property type="match status" value="1"/>
</dbReference>
<keyword evidence="1" id="KW-0238">DNA-binding</keyword>
<dbReference type="Pfam" id="PF00196">
    <property type="entry name" value="GerE"/>
    <property type="match status" value="1"/>
</dbReference>
<evidence type="ECO:0000256" key="2">
    <source>
        <dbReference type="PROSITE-ProRule" id="PRU00169"/>
    </source>
</evidence>
<dbReference type="SMART" id="SM00421">
    <property type="entry name" value="HTH_LUXR"/>
    <property type="match status" value="1"/>
</dbReference>
<evidence type="ECO:0000259" key="4">
    <source>
        <dbReference type="PROSITE" id="PS50110"/>
    </source>
</evidence>
<organism evidence="5 6">
    <name type="scientific">Nocardioides mangrovi</name>
    <dbReference type="NCBI Taxonomy" id="2874580"/>
    <lineage>
        <taxon>Bacteria</taxon>
        <taxon>Bacillati</taxon>
        <taxon>Actinomycetota</taxon>
        <taxon>Actinomycetes</taxon>
        <taxon>Propionibacteriales</taxon>
        <taxon>Nocardioidaceae</taxon>
        <taxon>Nocardioides</taxon>
    </lineage>
</organism>
<dbReference type="InterPro" id="IPR039420">
    <property type="entry name" value="WalR-like"/>
</dbReference>
<evidence type="ECO:0000256" key="1">
    <source>
        <dbReference type="ARBA" id="ARBA00023125"/>
    </source>
</evidence>
<proteinExistence type="predicted"/>
<dbReference type="Gene3D" id="3.40.50.2300">
    <property type="match status" value="1"/>
</dbReference>
<dbReference type="InterPro" id="IPR000792">
    <property type="entry name" value="Tscrpt_reg_LuxR_C"/>
</dbReference>
<dbReference type="PROSITE" id="PS50043">
    <property type="entry name" value="HTH_LUXR_2"/>
    <property type="match status" value="1"/>
</dbReference>
<dbReference type="SUPFAM" id="SSF46894">
    <property type="entry name" value="C-terminal effector domain of the bipartite response regulators"/>
    <property type="match status" value="1"/>
</dbReference>
<dbReference type="EMBL" id="JAIQZJ010000006">
    <property type="protein sequence ID" value="MBZ5738875.1"/>
    <property type="molecule type" value="Genomic_DNA"/>
</dbReference>
<dbReference type="PROSITE" id="PS50110">
    <property type="entry name" value="RESPONSE_REGULATORY"/>
    <property type="match status" value="1"/>
</dbReference>
<keyword evidence="6" id="KW-1185">Reference proteome</keyword>
<reference evidence="5 6" key="1">
    <citation type="submission" date="2021-09" db="EMBL/GenBank/DDBJ databases">
        <title>Whole genome sequence of Nocardioides sp. GBK3QG-3.</title>
        <authorList>
            <person name="Tuo L."/>
        </authorList>
    </citation>
    <scope>NUCLEOTIDE SEQUENCE [LARGE SCALE GENOMIC DNA]</scope>
    <source>
        <strain evidence="5 6">GBK3QG-3</strain>
    </source>
</reference>
<comment type="caution">
    <text evidence="2">Lacks conserved residue(s) required for the propagation of feature annotation.</text>
</comment>
<sequence>MDRHGLFVECLGIVLRTRHYDYREVPLAPATSRDEVSGQLLDLRPDLALVNADLGPSCSGVAVVEDVSRAGIPVVAVFETEDEPRWGHFLASGARMVVPKTASLSTMVSVVRNMTEGRCVLDQEERDRLIRLSARQAAELVEAQRRLTRLTRHEAEVLRHMMRGRTVREIATTRLVTEDTVRTQVKSILSKLEVHSQVSAVAMAWSVGWKAMR</sequence>
<accession>A0ABS7UDH6</accession>
<protein>
    <submittedName>
        <fullName evidence="5">Response regulator transcription factor</fullName>
    </submittedName>
</protein>
<dbReference type="InterPro" id="IPR011006">
    <property type="entry name" value="CheY-like_superfamily"/>
</dbReference>
<dbReference type="CDD" id="cd06170">
    <property type="entry name" value="LuxR_C_like"/>
    <property type="match status" value="1"/>
</dbReference>
<dbReference type="PRINTS" id="PR00038">
    <property type="entry name" value="HTHLUXR"/>
</dbReference>
<dbReference type="InterPro" id="IPR001789">
    <property type="entry name" value="Sig_transdc_resp-reg_receiver"/>
</dbReference>
<evidence type="ECO:0000259" key="3">
    <source>
        <dbReference type="PROSITE" id="PS50043"/>
    </source>
</evidence>
<evidence type="ECO:0000313" key="5">
    <source>
        <dbReference type="EMBL" id="MBZ5738875.1"/>
    </source>
</evidence>
<comment type="caution">
    <text evidence="5">The sequence shown here is derived from an EMBL/GenBank/DDBJ whole genome shotgun (WGS) entry which is preliminary data.</text>
</comment>
<name>A0ABS7UDH6_9ACTN</name>
<evidence type="ECO:0000313" key="6">
    <source>
        <dbReference type="Proteomes" id="UP000780875"/>
    </source>
</evidence>
<dbReference type="Proteomes" id="UP000780875">
    <property type="component" value="Unassembled WGS sequence"/>
</dbReference>